<dbReference type="AlphaFoldDB" id="A0A382E5B7"/>
<proteinExistence type="predicted"/>
<dbReference type="Gene3D" id="3.40.50.300">
    <property type="entry name" value="P-loop containing nucleotide triphosphate hydrolases"/>
    <property type="match status" value="1"/>
</dbReference>
<sequence>MRCIFVGIEYVGKSTLIKLLQAYYQRFKLNTHLDDHFTIPDASLSPASRDVLVNLPDDIKERMQRMQIQYHVEVIKNYPNTLIAGWHIEEAIYSAMYGADSGSSYYGNYHYGFQRLYESQVLEARLPDVVLIHMTASDAVISDRMQSSPHQYQIIQEEDISEIKQRFEEEVNKSLFTQKGRRIVLDTTDKSPQESLDELLEQTEPLITIGELAIRSQPLPDGDYRVEYKNGVRQMVPV</sequence>
<evidence type="ECO:0008006" key="2">
    <source>
        <dbReference type="Google" id="ProtNLM"/>
    </source>
</evidence>
<organism evidence="1">
    <name type="scientific">marine metagenome</name>
    <dbReference type="NCBI Taxonomy" id="408172"/>
    <lineage>
        <taxon>unclassified sequences</taxon>
        <taxon>metagenomes</taxon>
        <taxon>ecological metagenomes</taxon>
    </lineage>
</organism>
<gene>
    <name evidence="1" type="ORF">METZ01_LOCUS198840</name>
</gene>
<accession>A0A382E5B7</accession>
<reference evidence="1" key="1">
    <citation type="submission" date="2018-05" db="EMBL/GenBank/DDBJ databases">
        <authorList>
            <person name="Lanie J.A."/>
            <person name="Ng W.-L."/>
            <person name="Kazmierczak K.M."/>
            <person name="Andrzejewski T.M."/>
            <person name="Davidsen T.M."/>
            <person name="Wayne K.J."/>
            <person name="Tettelin H."/>
            <person name="Glass J.I."/>
            <person name="Rusch D."/>
            <person name="Podicherti R."/>
            <person name="Tsui H.-C.T."/>
            <person name="Winkler M.E."/>
        </authorList>
    </citation>
    <scope>NUCLEOTIDE SEQUENCE</scope>
</reference>
<dbReference type="InterPro" id="IPR027417">
    <property type="entry name" value="P-loop_NTPase"/>
</dbReference>
<name>A0A382E5B7_9ZZZZ</name>
<evidence type="ECO:0000313" key="1">
    <source>
        <dbReference type="EMBL" id="SVB45986.1"/>
    </source>
</evidence>
<dbReference type="EMBL" id="UINC01042829">
    <property type="protein sequence ID" value="SVB45986.1"/>
    <property type="molecule type" value="Genomic_DNA"/>
</dbReference>
<dbReference type="SUPFAM" id="SSF52540">
    <property type="entry name" value="P-loop containing nucleoside triphosphate hydrolases"/>
    <property type="match status" value="1"/>
</dbReference>
<protein>
    <recommendedName>
        <fullName evidence="2">Deoxynucleoside kinase domain-containing protein</fullName>
    </recommendedName>
</protein>